<keyword evidence="3" id="KW-0464">Manganese</keyword>
<gene>
    <name evidence="5" type="ORF">JF922_24150</name>
</gene>
<organism evidence="5 6">
    <name type="scientific">Candidatus Nephthysia bennettiae</name>
    <dbReference type="NCBI Taxonomy" id="3127016"/>
    <lineage>
        <taxon>Bacteria</taxon>
        <taxon>Bacillati</taxon>
        <taxon>Candidatus Dormiibacterota</taxon>
        <taxon>Candidatus Dormibacteria</taxon>
        <taxon>Candidatus Dormibacterales</taxon>
        <taxon>Candidatus Dormibacteraceae</taxon>
        <taxon>Candidatus Nephthysia</taxon>
    </lineage>
</organism>
<dbReference type="SUPFAM" id="SSF52768">
    <property type="entry name" value="Arginase/deacetylase"/>
    <property type="match status" value="1"/>
</dbReference>
<evidence type="ECO:0000256" key="4">
    <source>
        <dbReference type="PROSITE-ProRule" id="PRU00742"/>
    </source>
</evidence>
<dbReference type="PROSITE" id="PS51409">
    <property type="entry name" value="ARGINASE_2"/>
    <property type="match status" value="1"/>
</dbReference>
<dbReference type="GO" id="GO:0005829">
    <property type="term" value="C:cytosol"/>
    <property type="evidence" value="ECO:0007669"/>
    <property type="project" value="TreeGrafter"/>
</dbReference>
<dbReference type="Proteomes" id="UP000612893">
    <property type="component" value="Unassembled WGS sequence"/>
</dbReference>
<sequence>MKQNAVTDPKTISLTVVGVPTSAGAHHAGQDLAPAALRARGFVDKLAAAGLVVIDAGDVAGEVFASDDVAATARNLDAVVAVALAVADAVEREVRAGRMPIVLGGDCTITVGVVAGLQRVHDEVRLAYFDGDADLNSPERTRSGILDATGVAHLLGIADTPLARIGRSVPMLAEHQLVLLGYDPTDPDSYDADALTGRPTLKHFTDAAVSADPDDVARQVVAALANDNATIAVHFDVDAVDSRDLPLANFPHYGTGVSLAAAGQVLETLLAAPGANALILTEVNPTHDPAGTQLDRYIETVTQALARGVFR</sequence>
<keyword evidence="1" id="KW-0479">Metal-binding</keyword>
<evidence type="ECO:0000313" key="6">
    <source>
        <dbReference type="Proteomes" id="UP000612893"/>
    </source>
</evidence>
<protein>
    <submittedName>
        <fullName evidence="5">Arginase family protein</fullName>
    </submittedName>
</protein>
<dbReference type="Gene3D" id="3.40.800.10">
    <property type="entry name" value="Ureohydrolase domain"/>
    <property type="match status" value="1"/>
</dbReference>
<dbReference type="EMBL" id="JAEKNR010000235">
    <property type="protein sequence ID" value="MBJ7601152.1"/>
    <property type="molecule type" value="Genomic_DNA"/>
</dbReference>
<keyword evidence="6" id="KW-1185">Reference proteome</keyword>
<name>A0A934K656_9BACT</name>
<dbReference type="GO" id="GO:0030145">
    <property type="term" value="F:manganese ion binding"/>
    <property type="evidence" value="ECO:0007669"/>
    <property type="project" value="TreeGrafter"/>
</dbReference>
<reference evidence="5" key="1">
    <citation type="submission" date="2020-10" db="EMBL/GenBank/DDBJ databases">
        <title>Ca. Dormibacterota MAGs.</title>
        <authorList>
            <person name="Montgomery K."/>
        </authorList>
    </citation>
    <scope>NUCLEOTIDE SEQUENCE [LARGE SCALE GENOMIC DNA]</scope>
    <source>
        <strain evidence="5">SC8812_S17_10</strain>
    </source>
</reference>
<dbReference type="PANTHER" id="PTHR43782:SF3">
    <property type="entry name" value="ARGINASE"/>
    <property type="match status" value="1"/>
</dbReference>
<accession>A0A934K656</accession>
<evidence type="ECO:0000256" key="1">
    <source>
        <dbReference type="ARBA" id="ARBA00022723"/>
    </source>
</evidence>
<evidence type="ECO:0000313" key="5">
    <source>
        <dbReference type="EMBL" id="MBJ7601152.1"/>
    </source>
</evidence>
<dbReference type="PRINTS" id="PR00116">
    <property type="entry name" value="ARGINASE"/>
</dbReference>
<comment type="caution">
    <text evidence="5">The sequence shown here is derived from an EMBL/GenBank/DDBJ whole genome shotgun (WGS) entry which is preliminary data.</text>
</comment>
<keyword evidence="2" id="KW-0378">Hydrolase</keyword>
<dbReference type="InterPro" id="IPR023696">
    <property type="entry name" value="Ureohydrolase_dom_sf"/>
</dbReference>
<dbReference type="InterPro" id="IPR006035">
    <property type="entry name" value="Ureohydrolase"/>
</dbReference>
<dbReference type="Pfam" id="PF00491">
    <property type="entry name" value="Arginase"/>
    <property type="match status" value="1"/>
</dbReference>
<evidence type="ECO:0000256" key="2">
    <source>
        <dbReference type="ARBA" id="ARBA00022801"/>
    </source>
</evidence>
<evidence type="ECO:0000256" key="3">
    <source>
        <dbReference type="ARBA" id="ARBA00023211"/>
    </source>
</evidence>
<proteinExistence type="inferred from homology"/>
<dbReference type="AlphaFoldDB" id="A0A934K656"/>
<dbReference type="GO" id="GO:0004053">
    <property type="term" value="F:arginase activity"/>
    <property type="evidence" value="ECO:0007669"/>
    <property type="project" value="TreeGrafter"/>
</dbReference>
<dbReference type="PANTHER" id="PTHR43782">
    <property type="entry name" value="ARGINASE"/>
    <property type="match status" value="1"/>
</dbReference>
<dbReference type="RefSeq" id="WP_338205259.1">
    <property type="nucleotide sequence ID" value="NZ_JAEKNR010000235.1"/>
</dbReference>
<comment type="similarity">
    <text evidence="4">Belongs to the arginase family.</text>
</comment>